<dbReference type="PANTHER" id="PTHR12049:SF7">
    <property type="entry name" value="PROTEIN ARGININE METHYLTRANSFERASE NDUFAF7, MITOCHONDRIAL"/>
    <property type="match status" value="1"/>
</dbReference>
<dbReference type="InterPro" id="IPR003788">
    <property type="entry name" value="NDUFAF7"/>
</dbReference>
<sequence length="392" mass="43422">MSGFNGRRGIPSSAGETAADAGHPEIIAILKRKIEEEGPLPFRDYMTICLYHPEFGYYRREETKIGRDGDFYTSSNLGSVMGEIIAGELLAYAVSVPAGRPVEFVEFGGGTGRLARHVLDALRSRSPERYASVSITAIESSAYHRALQRETLREHADRLRFLTEAEWLAEPAGGGVFAVANELADAMPVHRVRCRDGRLELGAVGWDDRTGFTERWLPLGEGHPAAMHLGREGIRLAHGQQAEVNLGAGEWITRTAGRIRSGRLLLVDYGDTAGELYASHRMNGTLMCYRRHIADDNPYAAAGRKDITAHVDFTACMRAAWAAGWTVARYETQREFLVRGGILGRLVEHAGRDPFSPEAKANRAIRQLLISDGMSELFKVLTLEREESRIRD</sequence>
<dbReference type="EMBL" id="CP026520">
    <property type="protein sequence ID" value="QAV20368.1"/>
    <property type="molecule type" value="Genomic_DNA"/>
</dbReference>
<protein>
    <submittedName>
        <fullName evidence="4">SAM-dependent methyltransferase</fullName>
        <ecNumber evidence="3">2.1.1.-</ecNumber>
    </submittedName>
</protein>
<dbReference type="GO" id="GO:0032259">
    <property type="term" value="P:methylation"/>
    <property type="evidence" value="ECO:0007669"/>
    <property type="project" value="UniProtKB-KW"/>
</dbReference>
<proteinExistence type="predicted"/>
<reference evidence="4 5" key="1">
    <citation type="submission" date="2018-01" db="EMBL/GenBank/DDBJ databases">
        <title>The whole genome sequencing and assembly of Paenibacillus chitinolyticus KCCM 41400 strain.</title>
        <authorList>
            <person name="Kim J.-Y."/>
            <person name="Park M.-K."/>
            <person name="Lee Y.-J."/>
            <person name="Yi H."/>
            <person name="Bahn Y.-S."/>
            <person name="Kim J.F."/>
            <person name="Lee D.-W."/>
        </authorList>
    </citation>
    <scope>NUCLEOTIDE SEQUENCE [LARGE SCALE GENOMIC DNA]</scope>
    <source>
        <strain evidence="4 5">KCCM 41400</strain>
    </source>
</reference>
<evidence type="ECO:0000256" key="1">
    <source>
        <dbReference type="ARBA" id="ARBA00022603"/>
    </source>
</evidence>
<name>A0A410X183_9BACL</name>
<dbReference type="Proteomes" id="UP001527202">
    <property type="component" value="Unassembled WGS sequence"/>
</dbReference>
<organism evidence="4 5">
    <name type="scientific">Paenibacillus chitinolyticus</name>
    <dbReference type="NCBI Taxonomy" id="79263"/>
    <lineage>
        <taxon>Bacteria</taxon>
        <taxon>Bacillati</taxon>
        <taxon>Bacillota</taxon>
        <taxon>Bacilli</taxon>
        <taxon>Bacillales</taxon>
        <taxon>Paenibacillaceae</taxon>
        <taxon>Paenibacillus</taxon>
    </lineage>
</organism>
<dbReference type="EC" id="2.1.1.-" evidence="3"/>
<dbReference type="GO" id="GO:0035243">
    <property type="term" value="F:protein-arginine omega-N symmetric methyltransferase activity"/>
    <property type="evidence" value="ECO:0007669"/>
    <property type="project" value="TreeGrafter"/>
</dbReference>
<evidence type="ECO:0000313" key="6">
    <source>
        <dbReference type="Proteomes" id="UP001527202"/>
    </source>
</evidence>
<dbReference type="AlphaFoldDB" id="A0A410X183"/>
<reference evidence="3 6" key="2">
    <citation type="submission" date="2022-05" db="EMBL/GenBank/DDBJ databases">
        <title>Genome Sequencing of Bee-Associated Microbes.</title>
        <authorList>
            <person name="Dunlap C."/>
        </authorList>
    </citation>
    <scope>NUCLEOTIDE SEQUENCE [LARGE SCALE GENOMIC DNA]</scope>
    <source>
        <strain evidence="3 6">NRRL B-23120</strain>
    </source>
</reference>
<dbReference type="InterPro" id="IPR038375">
    <property type="entry name" value="NDUFAF7_sf"/>
</dbReference>
<dbReference type="Gene3D" id="3.40.50.12710">
    <property type="match status" value="1"/>
</dbReference>
<keyword evidence="6" id="KW-1185">Reference proteome</keyword>
<dbReference type="SUPFAM" id="SSF53335">
    <property type="entry name" value="S-adenosyl-L-methionine-dependent methyltransferases"/>
    <property type="match status" value="1"/>
</dbReference>
<dbReference type="Proteomes" id="UP000288943">
    <property type="component" value="Chromosome"/>
</dbReference>
<evidence type="ECO:0000313" key="5">
    <source>
        <dbReference type="Proteomes" id="UP000288943"/>
    </source>
</evidence>
<dbReference type="RefSeq" id="WP_042232420.1">
    <property type="nucleotide sequence ID" value="NZ_CP026520.1"/>
</dbReference>
<accession>A0A410X183</accession>
<keyword evidence="1 4" id="KW-0489">Methyltransferase</keyword>
<evidence type="ECO:0000313" key="3">
    <source>
        <dbReference type="EMBL" id="MCY9597993.1"/>
    </source>
</evidence>
<dbReference type="PANTHER" id="PTHR12049">
    <property type="entry name" value="PROTEIN ARGININE METHYLTRANSFERASE NDUFAF7, MITOCHONDRIAL"/>
    <property type="match status" value="1"/>
</dbReference>
<dbReference type="GeneID" id="95377650"/>
<dbReference type="Pfam" id="PF02636">
    <property type="entry name" value="Methyltransf_28"/>
    <property type="match status" value="1"/>
</dbReference>
<evidence type="ECO:0000313" key="4">
    <source>
        <dbReference type="EMBL" id="QAV20368.1"/>
    </source>
</evidence>
<keyword evidence="2 4" id="KW-0808">Transferase</keyword>
<dbReference type="OrthoDB" id="9794208at2"/>
<dbReference type="EMBL" id="JAMDMJ010000025">
    <property type="protein sequence ID" value="MCY9597993.1"/>
    <property type="molecule type" value="Genomic_DNA"/>
</dbReference>
<dbReference type="InterPro" id="IPR029063">
    <property type="entry name" value="SAM-dependent_MTases_sf"/>
</dbReference>
<dbReference type="KEGG" id="pchi:PC41400_22925"/>
<evidence type="ECO:0000256" key="2">
    <source>
        <dbReference type="ARBA" id="ARBA00022679"/>
    </source>
</evidence>
<gene>
    <name evidence="3" type="ORF">M5X16_19690</name>
    <name evidence="4" type="ORF">PC41400_22925</name>
</gene>